<comment type="similarity">
    <text evidence="6">Belongs to the NRAP family.</text>
</comment>
<comment type="function">
    <text evidence="4">Part of the small subunit (SSU) processome, first precursor of the small eukaryotic ribosomal subunit. During the assembly of the SSU processome in the nucleolus, many ribosome biogenesis factors, an RNA chaperone and ribosomal proteins associate with the nascent pre-rRNA and work in concert to generate RNA folding, modifications, rearrangements and cleavage as well as targeted degradation of pre-ribosomal RNA by the RNA exosome.</text>
</comment>
<accession>A0ABD6EUX8</accession>
<dbReference type="GO" id="GO:0005694">
    <property type="term" value="C:chromosome"/>
    <property type="evidence" value="ECO:0007669"/>
    <property type="project" value="UniProtKB-SubCell"/>
</dbReference>
<evidence type="ECO:0000256" key="2">
    <source>
        <dbReference type="ARBA" id="ARBA00016437"/>
    </source>
</evidence>
<organism evidence="8 9">
    <name type="scientific">Gnathostoma spinigerum</name>
    <dbReference type="NCBI Taxonomy" id="75299"/>
    <lineage>
        <taxon>Eukaryota</taxon>
        <taxon>Metazoa</taxon>
        <taxon>Ecdysozoa</taxon>
        <taxon>Nematoda</taxon>
        <taxon>Chromadorea</taxon>
        <taxon>Rhabditida</taxon>
        <taxon>Spirurina</taxon>
        <taxon>Gnathostomatomorpha</taxon>
        <taxon>Gnathostomatoidea</taxon>
        <taxon>Gnathostomatidae</taxon>
        <taxon>Gnathostoma</taxon>
    </lineage>
</organism>
<keyword evidence="9" id="KW-1185">Reference proteome</keyword>
<sequence length="243" mass="27997">MKRKIAEETRSVESKAAPKNLFELQVDDFLDDLVLSYDRRLATEAFAEKIQSWISSSGGLPSVELSNTKWMNIHRVSFPITLPFEIAISNIKIPQHCMWSQPASIKILESWHIGLATKHKPYLEMAVTMPKEFFGPRDFINFGYHVKRAQYACMIACVLVDYCKKMTWYVTDNRDLQPDLLVYESDHEDSPAVLLCFVPPAEFAPLSRFAPLTNNIRPSFLPEYKQTMVEGDFLQKTFESHQP</sequence>
<evidence type="ECO:0000256" key="1">
    <source>
        <dbReference type="ARBA" id="ARBA00004286"/>
    </source>
</evidence>
<dbReference type="Pfam" id="PF03813">
    <property type="entry name" value="Nrap"/>
    <property type="match status" value="1"/>
</dbReference>
<evidence type="ECO:0000256" key="3">
    <source>
        <dbReference type="ARBA" id="ARBA00022454"/>
    </source>
</evidence>
<keyword evidence="3" id="KW-0158">Chromosome</keyword>
<evidence type="ECO:0000313" key="8">
    <source>
        <dbReference type="EMBL" id="MFH4983613.1"/>
    </source>
</evidence>
<gene>
    <name evidence="8" type="ORF">AB6A40_010322</name>
</gene>
<keyword evidence="6" id="KW-0539">Nucleus</keyword>
<evidence type="ECO:0000259" key="7">
    <source>
        <dbReference type="Pfam" id="PF03813"/>
    </source>
</evidence>
<comment type="caution">
    <text evidence="8">The sequence shown here is derived from an EMBL/GenBank/DDBJ whole genome shotgun (WGS) entry which is preliminary data.</text>
</comment>
<evidence type="ECO:0000313" key="9">
    <source>
        <dbReference type="Proteomes" id="UP001608902"/>
    </source>
</evidence>
<reference evidence="8 9" key="1">
    <citation type="submission" date="2024-08" db="EMBL/GenBank/DDBJ databases">
        <title>Gnathostoma spinigerum genome.</title>
        <authorList>
            <person name="Gonzalez-Bertolin B."/>
            <person name="Monzon S."/>
            <person name="Zaballos A."/>
            <person name="Jimenez P."/>
            <person name="Dekumyoy P."/>
            <person name="Varona S."/>
            <person name="Cuesta I."/>
            <person name="Sumanam S."/>
            <person name="Adisakwattana P."/>
            <person name="Gasser R.B."/>
            <person name="Hernandez-Gonzalez A."/>
            <person name="Young N.D."/>
            <person name="Perteguer M.J."/>
        </authorList>
    </citation>
    <scope>NUCLEOTIDE SEQUENCE [LARGE SCALE GENOMIC DNA]</scope>
    <source>
        <strain evidence="8">AL3</strain>
        <tissue evidence="8">Liver</tissue>
    </source>
</reference>
<dbReference type="PANTHER" id="PTHR17972">
    <property type="entry name" value="NUCLEOLAR RNA-ASSOCIATED PROTEIN"/>
    <property type="match status" value="1"/>
</dbReference>
<dbReference type="PANTHER" id="PTHR17972:SF0">
    <property type="entry name" value="NUCLEOLAR PROTEIN 6"/>
    <property type="match status" value="1"/>
</dbReference>
<dbReference type="EMBL" id="JBGFUD010013026">
    <property type="protein sequence ID" value="MFH4983613.1"/>
    <property type="molecule type" value="Genomic_DNA"/>
</dbReference>
<feature type="domain" description="Nrap protein" evidence="7">
    <location>
        <begin position="124"/>
        <end position="221"/>
    </location>
</feature>
<comment type="subcellular location">
    <subcellularLocation>
        <location evidence="1">Chromosome</location>
    </subcellularLocation>
    <subcellularLocation>
        <location evidence="6">Nucleus</location>
        <location evidence="6">Nucleolus</location>
    </subcellularLocation>
</comment>
<dbReference type="Proteomes" id="UP001608902">
    <property type="component" value="Unassembled WGS sequence"/>
</dbReference>
<dbReference type="InterPro" id="IPR005554">
    <property type="entry name" value="NOL6/Upt22"/>
</dbReference>
<dbReference type="GO" id="GO:0003723">
    <property type="term" value="F:RNA binding"/>
    <property type="evidence" value="ECO:0007669"/>
    <property type="project" value="UniProtKB-KW"/>
</dbReference>
<dbReference type="InterPro" id="IPR035082">
    <property type="entry name" value="Nrap_D1"/>
</dbReference>
<proteinExistence type="inferred from homology"/>
<evidence type="ECO:0000256" key="5">
    <source>
        <dbReference type="ARBA" id="ARBA00035020"/>
    </source>
</evidence>
<evidence type="ECO:0000256" key="6">
    <source>
        <dbReference type="RuleBase" id="RU364032"/>
    </source>
</evidence>
<evidence type="ECO:0000256" key="4">
    <source>
        <dbReference type="ARBA" id="ARBA00035000"/>
    </source>
</evidence>
<name>A0ABD6EUX8_9BILA</name>
<protein>
    <recommendedName>
        <fullName evidence="2 6">Nucleolar protein 6</fullName>
    </recommendedName>
</protein>
<comment type="subunit">
    <text evidence="5">Part of the small subunit (SSU) processome, composed of more than 70 proteins and the RNA chaperone small nucleolar RNA (snoRNA) U3.</text>
</comment>
<keyword evidence="6" id="KW-0694">RNA-binding</keyword>
<dbReference type="GO" id="GO:0005730">
    <property type="term" value="C:nucleolus"/>
    <property type="evidence" value="ECO:0007669"/>
    <property type="project" value="UniProtKB-SubCell"/>
</dbReference>
<dbReference type="AlphaFoldDB" id="A0ABD6EUX8"/>